<dbReference type="Pfam" id="PF07686">
    <property type="entry name" value="V-set"/>
    <property type="match status" value="1"/>
</dbReference>
<dbReference type="InterPro" id="IPR050504">
    <property type="entry name" value="IgSF_BTN/MOG"/>
</dbReference>
<dbReference type="InterPro" id="IPR053896">
    <property type="entry name" value="BTN3A2-like_Ig-C"/>
</dbReference>
<comment type="subcellular location">
    <subcellularLocation>
        <location evidence="1">Membrane</location>
    </subcellularLocation>
</comment>
<dbReference type="PANTHER" id="PTHR24100">
    <property type="entry name" value="BUTYROPHILIN"/>
    <property type="match status" value="1"/>
</dbReference>
<feature type="compositionally biased region" description="Low complexity" evidence="7">
    <location>
        <begin position="439"/>
        <end position="457"/>
    </location>
</feature>
<dbReference type="FunFam" id="2.60.40.10:FF:000142">
    <property type="entry name" value="V-set domain-containing T-cell activation inhibitor 1"/>
    <property type="match status" value="1"/>
</dbReference>
<dbReference type="AlphaFoldDB" id="A0A9F7QVF6"/>
<feature type="compositionally biased region" description="Basic and acidic residues" evidence="7">
    <location>
        <begin position="894"/>
        <end position="906"/>
    </location>
</feature>
<dbReference type="Proteomes" id="UP000221080">
    <property type="component" value="Chromosome 29"/>
</dbReference>
<dbReference type="PROSITE" id="PS50835">
    <property type="entry name" value="IG_LIKE"/>
    <property type="match status" value="2"/>
</dbReference>
<organism evidence="11 12">
    <name type="scientific">Ictalurus punctatus</name>
    <name type="common">Channel catfish</name>
    <name type="synonym">Silurus punctatus</name>
    <dbReference type="NCBI Taxonomy" id="7998"/>
    <lineage>
        <taxon>Eukaryota</taxon>
        <taxon>Metazoa</taxon>
        <taxon>Chordata</taxon>
        <taxon>Craniata</taxon>
        <taxon>Vertebrata</taxon>
        <taxon>Euteleostomi</taxon>
        <taxon>Actinopterygii</taxon>
        <taxon>Neopterygii</taxon>
        <taxon>Teleostei</taxon>
        <taxon>Ostariophysi</taxon>
        <taxon>Siluriformes</taxon>
        <taxon>Ictaluridae</taxon>
        <taxon>Ictalurus</taxon>
    </lineage>
</organism>
<proteinExistence type="predicted"/>
<dbReference type="RefSeq" id="XP_053533705.1">
    <property type="nucleotide sequence ID" value="XM_053677730.1"/>
</dbReference>
<dbReference type="GO" id="GO:0009897">
    <property type="term" value="C:external side of plasma membrane"/>
    <property type="evidence" value="ECO:0007669"/>
    <property type="project" value="TreeGrafter"/>
</dbReference>
<feature type="compositionally biased region" description="Polar residues" evidence="7">
    <location>
        <begin position="751"/>
        <end position="773"/>
    </location>
</feature>
<evidence type="ECO:0000256" key="7">
    <source>
        <dbReference type="SAM" id="MobiDB-lite"/>
    </source>
</evidence>
<feature type="region of interest" description="Disordered" evidence="7">
    <location>
        <begin position="319"/>
        <end position="915"/>
    </location>
</feature>
<feature type="compositionally biased region" description="Low complexity" evidence="7">
    <location>
        <begin position="614"/>
        <end position="750"/>
    </location>
</feature>
<dbReference type="InterPro" id="IPR036179">
    <property type="entry name" value="Ig-like_dom_sf"/>
</dbReference>
<dbReference type="SMART" id="SM00409">
    <property type="entry name" value="IG"/>
    <property type="match status" value="2"/>
</dbReference>
<feature type="compositionally biased region" description="Basic and acidic residues" evidence="7">
    <location>
        <begin position="347"/>
        <end position="362"/>
    </location>
</feature>
<dbReference type="Pfam" id="PF22705">
    <property type="entry name" value="C2-set_3"/>
    <property type="match status" value="1"/>
</dbReference>
<dbReference type="GO" id="GO:0001817">
    <property type="term" value="P:regulation of cytokine production"/>
    <property type="evidence" value="ECO:0007669"/>
    <property type="project" value="TreeGrafter"/>
</dbReference>
<feature type="compositionally biased region" description="Basic residues" evidence="7">
    <location>
        <begin position="814"/>
        <end position="823"/>
    </location>
</feature>
<keyword evidence="3 8" id="KW-0472">Membrane</keyword>
<protein>
    <submittedName>
        <fullName evidence="12">Cell surface glycoprotein 1</fullName>
    </submittedName>
</protein>
<evidence type="ECO:0000256" key="8">
    <source>
        <dbReference type="SAM" id="Phobius"/>
    </source>
</evidence>
<dbReference type="InterPro" id="IPR003599">
    <property type="entry name" value="Ig_sub"/>
</dbReference>
<accession>A0A9F7QVF6</accession>
<name>A0A9F7QVF6_ICTPU</name>
<dbReference type="GeneID" id="108260607"/>
<dbReference type="GO" id="GO:0050863">
    <property type="term" value="P:regulation of T cell activation"/>
    <property type="evidence" value="ECO:0007669"/>
    <property type="project" value="UniProtKB-ARBA"/>
</dbReference>
<keyword evidence="11" id="KW-1185">Reference proteome</keyword>
<dbReference type="GO" id="GO:0005102">
    <property type="term" value="F:signaling receptor binding"/>
    <property type="evidence" value="ECO:0007669"/>
    <property type="project" value="TreeGrafter"/>
</dbReference>
<evidence type="ECO:0000259" key="10">
    <source>
        <dbReference type="PROSITE" id="PS50835"/>
    </source>
</evidence>
<feature type="compositionally biased region" description="Low complexity" evidence="7">
    <location>
        <begin position="477"/>
        <end position="594"/>
    </location>
</feature>
<keyword evidence="6" id="KW-0393">Immunoglobulin domain</keyword>
<keyword evidence="2 9" id="KW-0732">Signal</keyword>
<keyword evidence="8" id="KW-1133">Transmembrane helix</keyword>
<evidence type="ECO:0000313" key="12">
    <source>
        <dbReference type="RefSeq" id="XP_053533705.1"/>
    </source>
</evidence>
<evidence type="ECO:0000256" key="6">
    <source>
        <dbReference type="ARBA" id="ARBA00023319"/>
    </source>
</evidence>
<feature type="compositionally biased region" description="Polar residues" evidence="7">
    <location>
        <begin position="782"/>
        <end position="797"/>
    </location>
</feature>
<evidence type="ECO:0000313" key="11">
    <source>
        <dbReference type="Proteomes" id="UP000221080"/>
    </source>
</evidence>
<feature type="compositionally biased region" description="Polar residues" evidence="7">
    <location>
        <begin position="595"/>
        <end position="613"/>
    </location>
</feature>
<evidence type="ECO:0000256" key="1">
    <source>
        <dbReference type="ARBA" id="ARBA00004370"/>
    </source>
</evidence>
<dbReference type="GO" id="GO:1903037">
    <property type="term" value="P:regulation of leukocyte cell-cell adhesion"/>
    <property type="evidence" value="ECO:0007669"/>
    <property type="project" value="UniProtKB-ARBA"/>
</dbReference>
<dbReference type="PANTHER" id="PTHR24100:SF149">
    <property type="entry name" value="BG-LIKE ANTIGEN 1-RELATED"/>
    <property type="match status" value="1"/>
</dbReference>
<feature type="compositionally biased region" description="Polar residues" evidence="7">
    <location>
        <begin position="335"/>
        <end position="346"/>
    </location>
</feature>
<evidence type="ECO:0000256" key="5">
    <source>
        <dbReference type="ARBA" id="ARBA00023180"/>
    </source>
</evidence>
<dbReference type="GO" id="GO:0050852">
    <property type="term" value="P:T cell receptor signaling pathway"/>
    <property type="evidence" value="ECO:0007669"/>
    <property type="project" value="TreeGrafter"/>
</dbReference>
<dbReference type="OrthoDB" id="9986391at2759"/>
<gene>
    <name evidence="12" type="primary">LOC108260607</name>
</gene>
<feature type="compositionally biased region" description="Basic and acidic residues" evidence="7">
    <location>
        <begin position="824"/>
        <end position="837"/>
    </location>
</feature>
<reference evidence="11" key="1">
    <citation type="journal article" date="2016" name="Nat. Commun.">
        <title>The channel catfish genome sequence provides insights into the evolution of scale formation in teleosts.</title>
        <authorList>
            <person name="Liu Z."/>
            <person name="Liu S."/>
            <person name="Yao J."/>
            <person name="Bao L."/>
            <person name="Zhang J."/>
            <person name="Li Y."/>
            <person name="Jiang C."/>
            <person name="Sun L."/>
            <person name="Wang R."/>
            <person name="Zhang Y."/>
            <person name="Zhou T."/>
            <person name="Zeng Q."/>
            <person name="Fu Q."/>
            <person name="Gao S."/>
            <person name="Li N."/>
            <person name="Koren S."/>
            <person name="Jiang Y."/>
            <person name="Zimin A."/>
            <person name="Xu P."/>
            <person name="Phillippy A.M."/>
            <person name="Geng X."/>
            <person name="Song L."/>
            <person name="Sun F."/>
            <person name="Li C."/>
            <person name="Wang X."/>
            <person name="Chen A."/>
            <person name="Jin Y."/>
            <person name="Yuan Z."/>
            <person name="Yang Y."/>
            <person name="Tan S."/>
            <person name="Peatman E."/>
            <person name="Lu J."/>
            <person name="Qin Z."/>
            <person name="Dunham R."/>
            <person name="Li Z."/>
            <person name="Sonstegard T."/>
            <person name="Feng J."/>
            <person name="Danzmann R.G."/>
            <person name="Schroeder S."/>
            <person name="Scheffler B."/>
            <person name="Duke M.V."/>
            <person name="Ballard L."/>
            <person name="Kucuktas H."/>
            <person name="Kaltenboeck L."/>
            <person name="Liu H."/>
            <person name="Armbruster J."/>
            <person name="Xie Y."/>
            <person name="Kirby M.L."/>
            <person name="Tian Y."/>
            <person name="Flanagan M.E."/>
            <person name="Mu W."/>
            <person name="Waldbieser G.C."/>
        </authorList>
    </citation>
    <scope>NUCLEOTIDE SEQUENCE [LARGE SCALE GENOMIC DNA]</scope>
    <source>
        <strain evidence="11">SDA103</strain>
    </source>
</reference>
<dbReference type="SMART" id="SM00406">
    <property type="entry name" value="IGv"/>
    <property type="match status" value="1"/>
</dbReference>
<dbReference type="PRINTS" id="PR01217">
    <property type="entry name" value="PRICHEXTENSN"/>
</dbReference>
<keyword evidence="4" id="KW-1015">Disulfide bond</keyword>
<feature type="domain" description="Ig-like" evidence="10">
    <location>
        <begin position="16"/>
        <end position="135"/>
    </location>
</feature>
<feature type="compositionally biased region" description="Low complexity" evidence="7">
    <location>
        <begin position="414"/>
        <end position="432"/>
    </location>
</feature>
<dbReference type="InterPro" id="IPR013783">
    <property type="entry name" value="Ig-like_fold"/>
</dbReference>
<keyword evidence="5" id="KW-0325">Glycoprotein</keyword>
<dbReference type="SUPFAM" id="SSF48726">
    <property type="entry name" value="Immunoglobulin"/>
    <property type="match status" value="2"/>
</dbReference>
<feature type="domain" description="Ig-like" evidence="10">
    <location>
        <begin position="143"/>
        <end position="216"/>
    </location>
</feature>
<dbReference type="Gene3D" id="2.60.40.10">
    <property type="entry name" value="Immunoglobulins"/>
    <property type="match status" value="2"/>
</dbReference>
<evidence type="ECO:0000256" key="9">
    <source>
        <dbReference type="SAM" id="SignalP"/>
    </source>
</evidence>
<feature type="signal peptide" evidence="9">
    <location>
        <begin position="1"/>
        <end position="24"/>
    </location>
</feature>
<reference evidence="12" key="2">
    <citation type="submission" date="2025-08" db="UniProtKB">
        <authorList>
            <consortium name="RefSeq"/>
        </authorList>
    </citation>
    <scope>IDENTIFICATION</scope>
    <source>
        <tissue evidence="12">Blood</tissue>
    </source>
</reference>
<keyword evidence="8" id="KW-0812">Transmembrane</keyword>
<evidence type="ECO:0000256" key="3">
    <source>
        <dbReference type="ARBA" id="ARBA00023136"/>
    </source>
</evidence>
<feature type="chain" id="PRO_5039933202" evidence="9">
    <location>
        <begin position="25"/>
        <end position="915"/>
    </location>
</feature>
<evidence type="ECO:0000256" key="4">
    <source>
        <dbReference type="ARBA" id="ARBA00023157"/>
    </source>
</evidence>
<feature type="transmembrane region" description="Helical" evidence="8">
    <location>
        <begin position="240"/>
        <end position="266"/>
    </location>
</feature>
<dbReference type="InterPro" id="IPR013106">
    <property type="entry name" value="Ig_V-set"/>
</dbReference>
<dbReference type="InterPro" id="IPR007110">
    <property type="entry name" value="Ig-like_dom"/>
</dbReference>
<sequence>MIPAPPLRWVLLILFPTLSHQTSGTFSVKVQSPASGFLGSSVSLHCALVNNMDARNLEVSWYRPKMQNTPILSYKNTQIQSPVDVQYQRRVFLLGELEKGDVSLKLENLTLADRGEYVCHVSSDNWYDKATVSLTVRVVGSTPVLSLTGAGGGQINVSCQSHGWLPEPSITWTDKEGRDLKHLSKDKFSNSSEGVVDVSSWLIVSPSESEWISCSVGLSDQERKEGRIMLFVPAGVTESWSGYFIVIPILLLLLLLLLCAAGITVYRKKGLIFSKRKGKEYTEGTPSETAPLSNICMESQDQNDAPSIIPHSVVVDIDQPSEQREKTPPAPCPDLNQQKSSEQQNPEEVKETPHVAESREEDPGSCSSSPGFSTAGSTTDKPNFTASISHFKPAAPMSEMEPSGITSNPITAGSSSNPTPPITSSNPTPAAPMSDMELSAIISNSTPTTTISETLLSDRPSNHTTAASAANPRLTITSSNPTTAATNSNPTPATTNSNPTPAATNSNPTPAATNTNPTPATTNSNPTPAATDSNPTPAASNSNPTPATTNSNPTPAATNSNPTPATTNTKPTPTATPSNPTPAASNSNPTTAATDSNPTPAATDSNPTPAATDSNPTTAATPSNPTPAATPSNPTPAATPSNPTPATTNTKPTPTATPSNPTPAATPSNPTPATTNTKPTPTATPSNPTPAATPSNPTPATTNLNPTPATTNSKSTPAATNVNAPPAATNTNPTPAATSLNATPTASNSNYTPAATSLNATPTASNSNYTPAATMSEPKHTATFSESATVPTTSAGQFISVRKHPTNNADQRRINIKQRKRKDRANERESSFDKAEAGEIPAKKKALQTSPSSSTENRKFKRLCTGEAADSEGESDPMNVDESTCSAPEEDTMDHESAEDSHRVPPTEDLDMQCD</sequence>
<evidence type="ECO:0000256" key="2">
    <source>
        <dbReference type="ARBA" id="ARBA00022729"/>
    </source>
</evidence>
<feature type="compositionally biased region" description="Polar residues" evidence="7">
    <location>
        <begin position="404"/>
        <end position="413"/>
    </location>
</feature>
<feature type="compositionally biased region" description="Polar residues" evidence="7">
    <location>
        <begin position="365"/>
        <end position="388"/>
    </location>
</feature>
<dbReference type="KEGG" id="ipu:108260607"/>